<gene>
    <name evidence="10" type="ORF">PGRAT_31690</name>
</gene>
<dbReference type="Gene3D" id="3.30.240.20">
    <property type="entry name" value="bsu07140 like domains"/>
    <property type="match status" value="2"/>
</dbReference>
<keyword evidence="4 7" id="KW-0812">Transmembrane</keyword>
<dbReference type="AlphaFoldDB" id="A0A089MCT2"/>
<dbReference type="PANTHER" id="PTHR34582:SF7">
    <property type="entry name" value="UPF0702 TRANSMEMBRANE PROTEIN YDFS"/>
    <property type="match status" value="1"/>
</dbReference>
<dbReference type="InterPro" id="IPR048454">
    <property type="entry name" value="YetF_N"/>
</dbReference>
<dbReference type="STRING" id="189425.PGRAT_31690"/>
<feature type="transmembrane region" description="Helical" evidence="7">
    <location>
        <begin position="6"/>
        <end position="25"/>
    </location>
</feature>
<feature type="domain" description="YetF-like N-terminal transmembrane" evidence="9">
    <location>
        <begin position="3"/>
        <end position="77"/>
    </location>
</feature>
<keyword evidence="11" id="KW-1185">Reference proteome</keyword>
<evidence type="ECO:0000313" key="10">
    <source>
        <dbReference type="EMBL" id="AIQ71641.1"/>
    </source>
</evidence>
<keyword evidence="6 7" id="KW-0472">Membrane</keyword>
<evidence type="ECO:0000256" key="7">
    <source>
        <dbReference type="SAM" id="Phobius"/>
    </source>
</evidence>
<dbReference type="InterPro" id="IPR007353">
    <property type="entry name" value="DUF421"/>
</dbReference>
<dbReference type="GO" id="GO:0005886">
    <property type="term" value="C:plasma membrane"/>
    <property type="evidence" value="ECO:0007669"/>
    <property type="project" value="UniProtKB-SubCell"/>
</dbReference>
<evidence type="ECO:0000256" key="3">
    <source>
        <dbReference type="ARBA" id="ARBA00022475"/>
    </source>
</evidence>
<accession>A0A089MCT2</accession>
<name>A0A089MCT2_9BACL</name>
<evidence type="ECO:0000313" key="11">
    <source>
        <dbReference type="Proteomes" id="UP000029500"/>
    </source>
</evidence>
<evidence type="ECO:0000256" key="2">
    <source>
        <dbReference type="ARBA" id="ARBA00006448"/>
    </source>
</evidence>
<dbReference type="KEGG" id="pgm:PGRAT_31690"/>
<evidence type="ECO:0000259" key="9">
    <source>
        <dbReference type="Pfam" id="PF20730"/>
    </source>
</evidence>
<dbReference type="Proteomes" id="UP000029500">
    <property type="component" value="Chromosome"/>
</dbReference>
<comment type="similarity">
    <text evidence="2">Belongs to the UPF0702 family.</text>
</comment>
<comment type="subcellular location">
    <subcellularLocation>
        <location evidence="1">Cell membrane</location>
        <topology evidence="1">Multi-pass membrane protein</topology>
    </subcellularLocation>
</comment>
<proteinExistence type="inferred from homology"/>
<dbReference type="Pfam" id="PF04239">
    <property type="entry name" value="DUF421"/>
    <property type="match status" value="1"/>
</dbReference>
<feature type="domain" description="YetF C-terminal" evidence="8">
    <location>
        <begin position="81"/>
        <end position="212"/>
    </location>
</feature>
<feature type="transmembrane region" description="Helical" evidence="7">
    <location>
        <begin position="37"/>
        <end position="54"/>
    </location>
</feature>
<dbReference type="eggNOG" id="COG2323">
    <property type="taxonomic scope" value="Bacteria"/>
</dbReference>
<dbReference type="Pfam" id="PF20730">
    <property type="entry name" value="YetF_N"/>
    <property type="match status" value="1"/>
</dbReference>
<evidence type="ECO:0000256" key="6">
    <source>
        <dbReference type="ARBA" id="ARBA00023136"/>
    </source>
</evidence>
<dbReference type="RefSeq" id="WP_025708209.1">
    <property type="nucleotide sequence ID" value="NZ_CP009287.1"/>
</dbReference>
<sequence>MNYAEILMRTILSVGLLLLIPRILGKQTLSNMTSNDFVISITLGSLAANLAFNVSLKFTYLVLSIVVITATSFLLSFIALKSRRLRSWISGSPTVLIEEGKIMEANMRKIRYTLDSLDQALRKKDIFNLEEVDYAVLEDNGQVSVMKKAAYQSVTKQDLGLALKSQAFPVELIMDGKLVEDNFKQYGLTREWLETELAKKQKGKTLADVFYAVKGTQQQLVFDFYEDGLQQPLDRE</sequence>
<dbReference type="HOGENOM" id="CLU_077149_0_2_9"/>
<feature type="transmembrane region" description="Helical" evidence="7">
    <location>
        <begin position="60"/>
        <end position="80"/>
    </location>
</feature>
<dbReference type="EMBL" id="CP009287">
    <property type="protein sequence ID" value="AIQ71641.1"/>
    <property type="molecule type" value="Genomic_DNA"/>
</dbReference>
<keyword evidence="5 7" id="KW-1133">Transmembrane helix</keyword>
<evidence type="ECO:0000256" key="4">
    <source>
        <dbReference type="ARBA" id="ARBA00022692"/>
    </source>
</evidence>
<dbReference type="InterPro" id="IPR023090">
    <property type="entry name" value="UPF0702_alpha/beta_dom_sf"/>
</dbReference>
<evidence type="ECO:0000256" key="1">
    <source>
        <dbReference type="ARBA" id="ARBA00004651"/>
    </source>
</evidence>
<evidence type="ECO:0000256" key="5">
    <source>
        <dbReference type="ARBA" id="ARBA00022989"/>
    </source>
</evidence>
<dbReference type="PANTHER" id="PTHR34582">
    <property type="entry name" value="UPF0702 TRANSMEMBRANE PROTEIN YCAP"/>
    <property type="match status" value="1"/>
</dbReference>
<protein>
    <submittedName>
        <fullName evidence="10">Membrane protein</fullName>
    </submittedName>
</protein>
<evidence type="ECO:0000259" key="8">
    <source>
        <dbReference type="Pfam" id="PF04239"/>
    </source>
</evidence>
<reference evidence="10 11" key="1">
    <citation type="submission" date="2014-08" db="EMBL/GenBank/DDBJ databases">
        <title>Comparative genomics of the Paenibacillus odorifer group.</title>
        <authorList>
            <person name="den Bakker H.C."/>
            <person name="Tsai Y.-C."/>
            <person name="Martin N."/>
            <person name="Korlach J."/>
            <person name="Wiedmann M."/>
        </authorList>
    </citation>
    <scope>NUCLEOTIDE SEQUENCE [LARGE SCALE GENOMIC DNA]</scope>
    <source>
        <strain evidence="10 11">DSM 15220</strain>
    </source>
</reference>
<dbReference type="OrthoDB" id="9778331at2"/>
<organism evidence="10 11">
    <name type="scientific">Paenibacillus graminis</name>
    <dbReference type="NCBI Taxonomy" id="189425"/>
    <lineage>
        <taxon>Bacteria</taxon>
        <taxon>Bacillati</taxon>
        <taxon>Bacillota</taxon>
        <taxon>Bacilli</taxon>
        <taxon>Bacillales</taxon>
        <taxon>Paenibacillaceae</taxon>
        <taxon>Paenibacillus</taxon>
    </lineage>
</organism>
<keyword evidence="3" id="KW-1003">Cell membrane</keyword>